<evidence type="ECO:0000256" key="10">
    <source>
        <dbReference type="PROSITE-ProRule" id="PRU01360"/>
    </source>
</evidence>
<dbReference type="InterPro" id="IPR012910">
    <property type="entry name" value="Plug_dom"/>
</dbReference>
<comment type="similarity">
    <text evidence="2 10 11">Belongs to the TonB-dependent receptor family.</text>
</comment>
<evidence type="ECO:0000256" key="3">
    <source>
        <dbReference type="ARBA" id="ARBA00022448"/>
    </source>
</evidence>
<dbReference type="PROSITE" id="PS52016">
    <property type="entry name" value="TONB_DEPENDENT_REC_3"/>
    <property type="match status" value="1"/>
</dbReference>
<evidence type="ECO:0000313" key="15">
    <source>
        <dbReference type="EMBL" id="ARP93993.1"/>
    </source>
</evidence>
<organism evidence="15 16">
    <name type="scientific">Bordetella genomosp. 13</name>
    <dbReference type="NCBI Taxonomy" id="463040"/>
    <lineage>
        <taxon>Bacteria</taxon>
        <taxon>Pseudomonadati</taxon>
        <taxon>Pseudomonadota</taxon>
        <taxon>Betaproteobacteria</taxon>
        <taxon>Burkholderiales</taxon>
        <taxon>Alcaligenaceae</taxon>
        <taxon>Bordetella</taxon>
    </lineage>
</organism>
<evidence type="ECO:0000256" key="7">
    <source>
        <dbReference type="ARBA" id="ARBA00023136"/>
    </source>
</evidence>
<dbReference type="Proteomes" id="UP000194161">
    <property type="component" value="Chromosome"/>
</dbReference>
<feature type="chain" id="PRO_5012439066" description="TonB-dependent siderophore receptor" evidence="12">
    <location>
        <begin position="36"/>
        <end position="732"/>
    </location>
</feature>
<keyword evidence="16" id="KW-1185">Reference proteome</keyword>
<dbReference type="GO" id="GO:0015344">
    <property type="term" value="F:siderophore uptake transmembrane transporter activity"/>
    <property type="evidence" value="ECO:0007669"/>
    <property type="project" value="TreeGrafter"/>
</dbReference>
<protein>
    <recommendedName>
        <fullName evidence="17">TonB-dependent siderophore receptor</fullName>
    </recommendedName>
</protein>
<evidence type="ECO:0000256" key="5">
    <source>
        <dbReference type="ARBA" id="ARBA00022692"/>
    </source>
</evidence>
<dbReference type="GO" id="GO:0015891">
    <property type="term" value="P:siderophore transport"/>
    <property type="evidence" value="ECO:0007669"/>
    <property type="project" value="InterPro"/>
</dbReference>
<dbReference type="KEGG" id="bgm:CAL15_06115"/>
<evidence type="ECO:0000313" key="16">
    <source>
        <dbReference type="Proteomes" id="UP000194161"/>
    </source>
</evidence>
<dbReference type="GO" id="GO:0009279">
    <property type="term" value="C:cell outer membrane"/>
    <property type="evidence" value="ECO:0007669"/>
    <property type="project" value="UniProtKB-SubCell"/>
</dbReference>
<dbReference type="AlphaFoldDB" id="A0A1W6Z9D7"/>
<keyword evidence="5 10" id="KW-0812">Transmembrane</keyword>
<dbReference type="OrthoDB" id="174652at2"/>
<feature type="domain" description="TonB-dependent receptor-like beta-barrel" evidence="13">
    <location>
        <begin position="303"/>
        <end position="700"/>
    </location>
</feature>
<evidence type="ECO:0000256" key="11">
    <source>
        <dbReference type="RuleBase" id="RU003357"/>
    </source>
</evidence>
<dbReference type="GO" id="GO:0038023">
    <property type="term" value="F:signaling receptor activity"/>
    <property type="evidence" value="ECO:0007669"/>
    <property type="project" value="InterPro"/>
</dbReference>
<dbReference type="InterPro" id="IPR010105">
    <property type="entry name" value="TonB_sidphr_rcpt"/>
</dbReference>
<dbReference type="PANTHER" id="PTHR32552:SF74">
    <property type="entry name" value="HYDROXAMATE SIDEROPHORE RECEPTOR FHUE"/>
    <property type="match status" value="1"/>
</dbReference>
<feature type="domain" description="TonB-dependent receptor plug" evidence="14">
    <location>
        <begin position="78"/>
        <end position="177"/>
    </location>
</feature>
<reference evidence="15 16" key="1">
    <citation type="submission" date="2017-05" db="EMBL/GenBank/DDBJ databases">
        <title>Complete and WGS of Bordetella genogroups.</title>
        <authorList>
            <person name="Spilker T."/>
            <person name="LiPuma J."/>
        </authorList>
    </citation>
    <scope>NUCLEOTIDE SEQUENCE [LARGE SCALE GENOMIC DNA]</scope>
    <source>
        <strain evidence="15 16">AU7206</strain>
    </source>
</reference>
<accession>A0A1W6Z9D7</accession>
<dbReference type="STRING" id="463040.CAL15_06115"/>
<keyword evidence="7 10" id="KW-0472">Membrane</keyword>
<keyword evidence="8" id="KW-0675">Receptor</keyword>
<dbReference type="InterPro" id="IPR036942">
    <property type="entry name" value="Beta-barrel_TonB_sf"/>
</dbReference>
<evidence type="ECO:0000259" key="13">
    <source>
        <dbReference type="Pfam" id="PF00593"/>
    </source>
</evidence>
<feature type="signal peptide" evidence="12">
    <location>
        <begin position="1"/>
        <end position="35"/>
    </location>
</feature>
<dbReference type="CDD" id="cd01347">
    <property type="entry name" value="ligand_gated_channel"/>
    <property type="match status" value="1"/>
</dbReference>
<keyword evidence="4 10" id="KW-1134">Transmembrane beta strand</keyword>
<dbReference type="SUPFAM" id="SSF56935">
    <property type="entry name" value="Porins"/>
    <property type="match status" value="1"/>
</dbReference>
<dbReference type="Gene3D" id="2.170.130.10">
    <property type="entry name" value="TonB-dependent receptor, plug domain"/>
    <property type="match status" value="1"/>
</dbReference>
<evidence type="ECO:0000256" key="1">
    <source>
        <dbReference type="ARBA" id="ARBA00004571"/>
    </source>
</evidence>
<evidence type="ECO:0000256" key="12">
    <source>
        <dbReference type="SAM" id="SignalP"/>
    </source>
</evidence>
<keyword evidence="9 10" id="KW-0998">Cell outer membrane</keyword>
<dbReference type="RefSeq" id="WP_086077764.1">
    <property type="nucleotide sequence ID" value="NZ_CP021111.1"/>
</dbReference>
<sequence>MNIDRLSSPLLPSSFSIRRLNIFCALALSALAAQAQAQTQAQSNVSTLSPISVTGDASDEAVRQNPPTTVGSKTALTQREIPQTISTISQPQIQAQGMTSVDDAMRNTPGVVVEKRDYSRSIYHSRGFPITSYQFDGVPTQYDWRMMSSGDLALYERVEVLKGPSGLYNGAGGLGGVINLVRKRPTKDFAFQGELGAGSWDNFRSMADISSPLNSDGSLRGRLVGVYQNRDFFFDKTNERHTAIYGIVDYDITPSTTVTLGGSSQRRHIDASMWSLPAYADVSNPARPNAWLADIPRSTFLGAEWSEDVFRDNEVFGELQSKFDNGWSSKLSARAVRSDLTRDQAYAQGAINPVTNLTRLRSAKGPATQRQNSVDAYVSGPLAAFGREHTLTFGTNFSDQRFNNDWEYPVPNWIQPVDVTNPVSDFPSLNYEYNNGTTARTRQWGLYANGRFKLADPLTLVAGGRVDWWQIERESRTATTARSTDAEYSAKFSPTVSLIYDINRTYALYGSYTEVFQPQPNFSTASGDILEPLTGKQYEVGIKGEYMEGLLQASLSAFQIRDENRAQLDVNSANTYSANGKTKSQGFELQASGKIQPNWNIYAGYTYTDVDVMSNGGYDSSMTAIAPKHLFRLWTDYRLPGQFNKFKVGGGVNVSSSFYTTFPVGAARGTLRQGGYATVDLMAAYQFTKNIEGAINAYNIFDRKYYTTIGNPNQQNIFGEPAAVMVTLRARY</sequence>
<dbReference type="NCBIfam" id="TIGR01783">
    <property type="entry name" value="TonB-siderophor"/>
    <property type="match status" value="1"/>
</dbReference>
<keyword evidence="12" id="KW-0732">Signal</keyword>
<dbReference type="PANTHER" id="PTHR32552">
    <property type="entry name" value="FERRICHROME IRON RECEPTOR-RELATED"/>
    <property type="match status" value="1"/>
</dbReference>
<evidence type="ECO:0000256" key="9">
    <source>
        <dbReference type="ARBA" id="ARBA00023237"/>
    </source>
</evidence>
<dbReference type="InterPro" id="IPR037066">
    <property type="entry name" value="Plug_dom_sf"/>
</dbReference>
<keyword evidence="3 10" id="KW-0813">Transport</keyword>
<name>A0A1W6Z9D7_9BORD</name>
<dbReference type="InterPro" id="IPR000531">
    <property type="entry name" value="Beta-barrel_TonB"/>
</dbReference>
<evidence type="ECO:0008006" key="17">
    <source>
        <dbReference type="Google" id="ProtNLM"/>
    </source>
</evidence>
<evidence type="ECO:0000256" key="8">
    <source>
        <dbReference type="ARBA" id="ARBA00023170"/>
    </source>
</evidence>
<proteinExistence type="inferred from homology"/>
<evidence type="ECO:0000256" key="6">
    <source>
        <dbReference type="ARBA" id="ARBA00023077"/>
    </source>
</evidence>
<dbReference type="Pfam" id="PF00593">
    <property type="entry name" value="TonB_dep_Rec_b-barrel"/>
    <property type="match status" value="1"/>
</dbReference>
<evidence type="ECO:0000256" key="4">
    <source>
        <dbReference type="ARBA" id="ARBA00022452"/>
    </source>
</evidence>
<dbReference type="EMBL" id="CP021111">
    <property type="protein sequence ID" value="ARP93993.1"/>
    <property type="molecule type" value="Genomic_DNA"/>
</dbReference>
<evidence type="ECO:0000256" key="2">
    <source>
        <dbReference type="ARBA" id="ARBA00009810"/>
    </source>
</evidence>
<comment type="subcellular location">
    <subcellularLocation>
        <location evidence="1 10">Cell outer membrane</location>
        <topology evidence="1 10">Multi-pass membrane protein</topology>
    </subcellularLocation>
</comment>
<gene>
    <name evidence="15" type="ORF">CAL15_06115</name>
</gene>
<evidence type="ECO:0000259" key="14">
    <source>
        <dbReference type="Pfam" id="PF07715"/>
    </source>
</evidence>
<keyword evidence="6 11" id="KW-0798">TonB box</keyword>
<dbReference type="Gene3D" id="2.40.170.20">
    <property type="entry name" value="TonB-dependent receptor, beta-barrel domain"/>
    <property type="match status" value="1"/>
</dbReference>
<dbReference type="Pfam" id="PF07715">
    <property type="entry name" value="Plug"/>
    <property type="match status" value="1"/>
</dbReference>
<dbReference type="InterPro" id="IPR039426">
    <property type="entry name" value="TonB-dep_rcpt-like"/>
</dbReference>